<evidence type="ECO:0000256" key="2">
    <source>
        <dbReference type="ARBA" id="ARBA00022741"/>
    </source>
</evidence>
<keyword evidence="6" id="KW-1185">Reference proteome</keyword>
<keyword evidence="3 5" id="KW-0067">ATP-binding</keyword>
<dbReference type="InterPro" id="IPR027417">
    <property type="entry name" value="P-loop_NTPase"/>
</dbReference>
<keyword evidence="2" id="KW-0547">Nucleotide-binding</keyword>
<evidence type="ECO:0000313" key="6">
    <source>
        <dbReference type="Proteomes" id="UP000287969"/>
    </source>
</evidence>
<dbReference type="InterPro" id="IPR051120">
    <property type="entry name" value="ABC_AA/LPS_Transport"/>
</dbReference>
<evidence type="ECO:0000313" key="5">
    <source>
        <dbReference type="EMBL" id="QAT61921.1"/>
    </source>
</evidence>
<dbReference type="GO" id="GO:0015192">
    <property type="term" value="F:L-phenylalanine transmembrane transporter activity"/>
    <property type="evidence" value="ECO:0007669"/>
    <property type="project" value="TreeGrafter"/>
</dbReference>
<evidence type="ECO:0000259" key="4">
    <source>
        <dbReference type="PROSITE" id="PS50893"/>
    </source>
</evidence>
<dbReference type="RefSeq" id="WP_128752584.1">
    <property type="nucleotide sequence ID" value="NZ_CP035282.1"/>
</dbReference>
<dbReference type="GO" id="GO:0042941">
    <property type="term" value="P:D-alanine transmembrane transport"/>
    <property type="evidence" value="ECO:0007669"/>
    <property type="project" value="TreeGrafter"/>
</dbReference>
<evidence type="ECO:0000256" key="1">
    <source>
        <dbReference type="ARBA" id="ARBA00022448"/>
    </source>
</evidence>
<evidence type="ECO:0000256" key="3">
    <source>
        <dbReference type="ARBA" id="ARBA00022840"/>
    </source>
</evidence>
<dbReference type="SUPFAM" id="SSF52540">
    <property type="entry name" value="P-loop containing nucleoside triphosphate hydrolases"/>
    <property type="match status" value="1"/>
</dbReference>
<dbReference type="GO" id="GO:1903805">
    <property type="term" value="P:L-valine import across plasma membrane"/>
    <property type="evidence" value="ECO:0007669"/>
    <property type="project" value="TreeGrafter"/>
</dbReference>
<gene>
    <name evidence="5" type="ORF">EQM13_10105</name>
</gene>
<dbReference type="GO" id="GO:0016887">
    <property type="term" value="F:ATP hydrolysis activity"/>
    <property type="evidence" value="ECO:0007669"/>
    <property type="project" value="InterPro"/>
</dbReference>
<dbReference type="SMART" id="SM00382">
    <property type="entry name" value="AAA"/>
    <property type="match status" value="1"/>
</dbReference>
<dbReference type="KEGG" id="spoa:EQM13_10105"/>
<dbReference type="GO" id="GO:0015808">
    <property type="term" value="P:L-alanine transport"/>
    <property type="evidence" value="ECO:0007669"/>
    <property type="project" value="TreeGrafter"/>
</dbReference>
<dbReference type="AlphaFoldDB" id="A0A410QD54"/>
<organism evidence="5 6">
    <name type="scientific">Acidilutibacter cellobiosedens</name>
    <dbReference type="NCBI Taxonomy" id="2507161"/>
    <lineage>
        <taxon>Bacteria</taxon>
        <taxon>Bacillati</taxon>
        <taxon>Bacillota</taxon>
        <taxon>Tissierellia</taxon>
        <taxon>Tissierellales</taxon>
        <taxon>Acidilutibacteraceae</taxon>
        <taxon>Acidilutibacter</taxon>
    </lineage>
</organism>
<dbReference type="PANTHER" id="PTHR45772:SF7">
    <property type="entry name" value="AMINO ACID ABC TRANSPORTER ATP-BINDING PROTEIN"/>
    <property type="match status" value="1"/>
</dbReference>
<dbReference type="FunFam" id="3.40.50.300:FF:000421">
    <property type="entry name" value="Branched-chain amino acid ABC transporter ATP-binding protein"/>
    <property type="match status" value="1"/>
</dbReference>
<dbReference type="InterPro" id="IPR003439">
    <property type="entry name" value="ABC_transporter-like_ATP-bd"/>
</dbReference>
<dbReference type="OrthoDB" id="9779136at2"/>
<name>A0A410QD54_9FIRM</name>
<dbReference type="EMBL" id="CP035282">
    <property type="protein sequence ID" value="QAT61921.1"/>
    <property type="molecule type" value="Genomic_DNA"/>
</dbReference>
<dbReference type="GO" id="GO:0005524">
    <property type="term" value="F:ATP binding"/>
    <property type="evidence" value="ECO:0007669"/>
    <property type="project" value="UniProtKB-KW"/>
</dbReference>
<dbReference type="Gene3D" id="3.40.50.300">
    <property type="entry name" value="P-loop containing nucleotide triphosphate hydrolases"/>
    <property type="match status" value="1"/>
</dbReference>
<sequence>MPLELNILTIKGISVRFGGLQVLNNIDIQVNRNTIHGIIGPNGAGKTTLFNVITGLIRSDSGTISLEGKELPYVKPYQLVSLGFARTFQNIRLFKEMSVLDNVMIGQHIHTPTPIFSIMINGKKSRHYEKVAKEKALEALKFMGIEEKAQETVSNLSYGQQKLVEFARALAAQPKIILLDEPAAGMHPTEKANLLNIVDRLREKGYTIILIEHDMKLVMNICDMISVLDHGKVITQGRPEEVRNNKDVISAYLGKGEYVNARNKRN</sequence>
<reference evidence="6" key="1">
    <citation type="submission" date="2019-01" db="EMBL/GenBank/DDBJ databases">
        <title>Draft genomes of a novel of Sporanaerobacter strains.</title>
        <authorList>
            <person name="Ma S."/>
        </authorList>
    </citation>
    <scope>NUCLEOTIDE SEQUENCE [LARGE SCALE GENOMIC DNA]</scope>
    <source>
        <strain evidence="6">NJN-17</strain>
    </source>
</reference>
<dbReference type="InterPro" id="IPR032823">
    <property type="entry name" value="BCA_ABC_TP_C"/>
</dbReference>
<keyword evidence="1" id="KW-0813">Transport</keyword>
<dbReference type="PROSITE" id="PS50893">
    <property type="entry name" value="ABC_TRANSPORTER_2"/>
    <property type="match status" value="1"/>
</dbReference>
<dbReference type="PANTHER" id="PTHR45772">
    <property type="entry name" value="CONSERVED COMPONENT OF ABC TRANSPORTER FOR NATURAL AMINO ACIDS-RELATED"/>
    <property type="match status" value="1"/>
</dbReference>
<dbReference type="InterPro" id="IPR003593">
    <property type="entry name" value="AAA+_ATPase"/>
</dbReference>
<accession>A0A410QD54</accession>
<dbReference type="InterPro" id="IPR017871">
    <property type="entry name" value="ABC_transporter-like_CS"/>
</dbReference>
<protein>
    <submittedName>
        <fullName evidence="5">ABC transporter ATP-binding protein</fullName>
    </submittedName>
</protein>
<dbReference type="PROSITE" id="PS00211">
    <property type="entry name" value="ABC_TRANSPORTER_1"/>
    <property type="match status" value="1"/>
</dbReference>
<dbReference type="CDD" id="cd03219">
    <property type="entry name" value="ABC_Mj1267_LivG_branched"/>
    <property type="match status" value="1"/>
</dbReference>
<dbReference type="GO" id="GO:0015188">
    <property type="term" value="F:L-isoleucine transmembrane transporter activity"/>
    <property type="evidence" value="ECO:0007669"/>
    <property type="project" value="TreeGrafter"/>
</dbReference>
<dbReference type="GO" id="GO:1903806">
    <property type="term" value="P:L-isoleucine import across plasma membrane"/>
    <property type="evidence" value="ECO:0007669"/>
    <property type="project" value="TreeGrafter"/>
</dbReference>
<dbReference type="Pfam" id="PF00005">
    <property type="entry name" value="ABC_tran"/>
    <property type="match status" value="1"/>
</dbReference>
<feature type="domain" description="ABC transporter" evidence="4">
    <location>
        <begin position="8"/>
        <end position="255"/>
    </location>
</feature>
<dbReference type="GO" id="GO:0005304">
    <property type="term" value="F:L-valine transmembrane transporter activity"/>
    <property type="evidence" value="ECO:0007669"/>
    <property type="project" value="TreeGrafter"/>
</dbReference>
<dbReference type="GO" id="GO:0005886">
    <property type="term" value="C:plasma membrane"/>
    <property type="evidence" value="ECO:0007669"/>
    <property type="project" value="TreeGrafter"/>
</dbReference>
<proteinExistence type="predicted"/>
<dbReference type="Proteomes" id="UP000287969">
    <property type="component" value="Chromosome"/>
</dbReference>
<dbReference type="Pfam" id="PF12399">
    <property type="entry name" value="BCA_ABC_TP_C"/>
    <property type="match status" value="1"/>
</dbReference>